<proteinExistence type="predicted"/>
<comment type="caution">
    <text evidence="1">The sequence shown here is derived from an EMBL/GenBank/DDBJ whole genome shotgun (WGS) entry which is preliminary data.</text>
</comment>
<evidence type="ECO:0000313" key="2">
    <source>
        <dbReference type="Proteomes" id="UP001178507"/>
    </source>
</evidence>
<sequence>MLATVHQHLKHSEALSVLAAHFGQVDVHLQEDLANCGVLAVRLPCKAEIWLDVDLPQPAKSAGLKILVVQEPPDVKTLSLEGFDLILTWQDEHLKSLGRRAEFFVPATPWLLPAEWPQFLPKKLGIGFLRGSKRRTRGHVLRHKIWEERACLRTSWKVAASAATSGTCSSSTSLCW</sequence>
<protein>
    <submittedName>
        <fullName evidence="1">Uncharacterized protein</fullName>
    </submittedName>
</protein>
<reference evidence="1" key="1">
    <citation type="submission" date="2023-08" db="EMBL/GenBank/DDBJ databases">
        <authorList>
            <person name="Chen Y."/>
            <person name="Shah S."/>
            <person name="Dougan E. K."/>
            <person name="Thang M."/>
            <person name="Chan C."/>
        </authorList>
    </citation>
    <scope>NUCLEOTIDE SEQUENCE</scope>
</reference>
<dbReference type="EMBL" id="CAUJNA010003572">
    <property type="protein sequence ID" value="CAJ1405198.1"/>
    <property type="molecule type" value="Genomic_DNA"/>
</dbReference>
<dbReference type="Proteomes" id="UP001178507">
    <property type="component" value="Unassembled WGS sequence"/>
</dbReference>
<organism evidence="1 2">
    <name type="scientific">Effrenium voratum</name>
    <dbReference type="NCBI Taxonomy" id="2562239"/>
    <lineage>
        <taxon>Eukaryota</taxon>
        <taxon>Sar</taxon>
        <taxon>Alveolata</taxon>
        <taxon>Dinophyceae</taxon>
        <taxon>Suessiales</taxon>
        <taxon>Symbiodiniaceae</taxon>
        <taxon>Effrenium</taxon>
    </lineage>
</organism>
<keyword evidence="2" id="KW-1185">Reference proteome</keyword>
<gene>
    <name evidence="1" type="ORF">EVOR1521_LOCUS27478</name>
</gene>
<accession>A0AA36JFD3</accession>
<evidence type="ECO:0000313" key="1">
    <source>
        <dbReference type="EMBL" id="CAJ1405198.1"/>
    </source>
</evidence>
<name>A0AA36JFD3_9DINO</name>
<dbReference type="AlphaFoldDB" id="A0AA36JFD3"/>